<evidence type="ECO:0000259" key="8">
    <source>
        <dbReference type="Pfam" id="PF08241"/>
    </source>
</evidence>
<evidence type="ECO:0000256" key="6">
    <source>
        <dbReference type="ARBA" id="ARBA00022946"/>
    </source>
</evidence>
<evidence type="ECO:0000256" key="2">
    <source>
        <dbReference type="ARBA" id="ARBA00022528"/>
    </source>
</evidence>
<dbReference type="InterPro" id="IPR029063">
    <property type="entry name" value="SAM-dependent_MTases_sf"/>
</dbReference>
<name>A0AAV8TXG5_9ROSI</name>
<evidence type="ECO:0000256" key="1">
    <source>
        <dbReference type="ARBA" id="ARBA00008361"/>
    </source>
</evidence>
<evidence type="ECO:0000256" key="3">
    <source>
        <dbReference type="ARBA" id="ARBA00022603"/>
    </source>
</evidence>
<evidence type="ECO:0000313" key="9">
    <source>
        <dbReference type="EMBL" id="KAJ8771617.1"/>
    </source>
</evidence>
<dbReference type="Proteomes" id="UP001159364">
    <property type="component" value="Linkage Group LG02"/>
</dbReference>
<accession>A0AAV8TXG5</accession>
<dbReference type="GO" id="GO:0008757">
    <property type="term" value="F:S-adenosylmethionine-dependent methyltransferase activity"/>
    <property type="evidence" value="ECO:0007669"/>
    <property type="project" value="InterPro"/>
</dbReference>
<keyword evidence="4" id="KW-0934">Plastid</keyword>
<proteinExistence type="inferred from homology"/>
<dbReference type="PANTHER" id="PTHR43591">
    <property type="entry name" value="METHYLTRANSFERASE"/>
    <property type="match status" value="1"/>
</dbReference>
<keyword evidence="2" id="KW-0150">Chloroplast</keyword>
<dbReference type="Gene3D" id="3.40.50.150">
    <property type="entry name" value="Vaccinia Virus protein VP39"/>
    <property type="match status" value="1"/>
</dbReference>
<dbReference type="Pfam" id="PF08241">
    <property type="entry name" value="Methyltransf_11"/>
    <property type="match status" value="1"/>
</dbReference>
<comment type="similarity">
    <text evidence="1">Belongs to the methyltransferase superfamily.</text>
</comment>
<dbReference type="GO" id="GO:0010287">
    <property type="term" value="C:plastoglobule"/>
    <property type="evidence" value="ECO:0007669"/>
    <property type="project" value="UniProtKB-SubCell"/>
</dbReference>
<evidence type="ECO:0000256" key="7">
    <source>
        <dbReference type="ARBA" id="ARBA00060463"/>
    </source>
</evidence>
<dbReference type="FunFam" id="3.40.50.150:FF:000144">
    <property type="entry name" value="Putative methyltransferase, chloroplastic"/>
    <property type="match status" value="1"/>
</dbReference>
<dbReference type="SUPFAM" id="SSF53335">
    <property type="entry name" value="S-adenosyl-L-methionine-dependent methyltransferases"/>
    <property type="match status" value="1"/>
</dbReference>
<comment type="caution">
    <text evidence="9">The sequence shown here is derived from an EMBL/GenBank/DDBJ whole genome shotgun (WGS) entry which is preliminary data.</text>
</comment>
<dbReference type="AlphaFoldDB" id="A0AAV8TXG5"/>
<keyword evidence="6" id="KW-0809">Transit peptide</keyword>
<protein>
    <recommendedName>
        <fullName evidence="8">Methyltransferase type 11 domain-containing protein</fullName>
    </recommendedName>
</protein>
<sequence length="345" mass="37966">MATAFTSTFLPSQLGFSTRRFVKPWRVVTAVKLSFGAKVRASSTTFIEANPADPVAAQEKVSDTRNILACPICFQPLSLISDRVLSVDSAPASSLVCNCCKKAYSGKDTHLELVAASGAQKYGDTMSMTTEFFRLPLISFLYERGWRQSFVWGGFPGPEKEFELIKDYLKPVLGGNIVDASCGSGLFSRLFAKSGLFSLVIALDYSENMLKQCYEFVKQEQSFPNENLILIRADISRLPFVSGFIDAVHAGAAIHCWPSPTTAVAEISRVMRPGGVFVASTYLLDGPFNFVPLLRPLRQNLAQLSGGQVLLDEREIEDICTACGLVDFKCIRNRRFVMFSATKPS</sequence>
<comment type="subcellular location">
    <subcellularLocation>
        <location evidence="7">Plastid</location>
        <location evidence="7">Chloroplast</location>
        <location evidence="7">Plastoglobule</location>
    </subcellularLocation>
</comment>
<dbReference type="EMBL" id="JAIWQS010000002">
    <property type="protein sequence ID" value="KAJ8771617.1"/>
    <property type="molecule type" value="Genomic_DNA"/>
</dbReference>
<organism evidence="9 10">
    <name type="scientific">Erythroxylum novogranatense</name>
    <dbReference type="NCBI Taxonomy" id="1862640"/>
    <lineage>
        <taxon>Eukaryota</taxon>
        <taxon>Viridiplantae</taxon>
        <taxon>Streptophyta</taxon>
        <taxon>Embryophyta</taxon>
        <taxon>Tracheophyta</taxon>
        <taxon>Spermatophyta</taxon>
        <taxon>Magnoliopsida</taxon>
        <taxon>eudicotyledons</taxon>
        <taxon>Gunneridae</taxon>
        <taxon>Pentapetalae</taxon>
        <taxon>rosids</taxon>
        <taxon>fabids</taxon>
        <taxon>Malpighiales</taxon>
        <taxon>Erythroxylaceae</taxon>
        <taxon>Erythroxylum</taxon>
    </lineage>
</organism>
<gene>
    <name evidence="9" type="ORF">K2173_026794</name>
</gene>
<evidence type="ECO:0000256" key="5">
    <source>
        <dbReference type="ARBA" id="ARBA00022679"/>
    </source>
</evidence>
<dbReference type="GO" id="GO:0032259">
    <property type="term" value="P:methylation"/>
    <property type="evidence" value="ECO:0007669"/>
    <property type="project" value="UniProtKB-KW"/>
</dbReference>
<keyword evidence="3" id="KW-0489">Methyltransferase</keyword>
<keyword evidence="10" id="KW-1185">Reference proteome</keyword>
<dbReference type="InterPro" id="IPR013216">
    <property type="entry name" value="Methyltransf_11"/>
</dbReference>
<evidence type="ECO:0000313" key="10">
    <source>
        <dbReference type="Proteomes" id="UP001159364"/>
    </source>
</evidence>
<dbReference type="CDD" id="cd02440">
    <property type="entry name" value="AdoMet_MTases"/>
    <property type="match status" value="1"/>
</dbReference>
<reference evidence="9 10" key="1">
    <citation type="submission" date="2021-09" db="EMBL/GenBank/DDBJ databases">
        <title>Genomic insights and catalytic innovation underlie evolution of tropane alkaloids biosynthesis.</title>
        <authorList>
            <person name="Wang Y.-J."/>
            <person name="Tian T."/>
            <person name="Huang J.-P."/>
            <person name="Huang S.-X."/>
        </authorList>
    </citation>
    <scope>NUCLEOTIDE SEQUENCE [LARGE SCALE GENOMIC DNA]</scope>
    <source>
        <strain evidence="9">KIB-2018</strain>
        <tissue evidence="9">Leaf</tissue>
    </source>
</reference>
<feature type="domain" description="Methyltransferase type 11" evidence="8">
    <location>
        <begin position="178"/>
        <end position="278"/>
    </location>
</feature>
<keyword evidence="5" id="KW-0808">Transferase</keyword>
<evidence type="ECO:0000256" key="4">
    <source>
        <dbReference type="ARBA" id="ARBA00022640"/>
    </source>
</evidence>
<dbReference type="PANTHER" id="PTHR43591:SF46">
    <property type="entry name" value="OS08G0411200 PROTEIN"/>
    <property type="match status" value="1"/>
</dbReference>